<keyword evidence="3" id="KW-1185">Reference proteome</keyword>
<gene>
    <name evidence="2" type="ORF">BDZ94DRAFT_1275235</name>
</gene>
<keyword evidence="1" id="KW-0472">Membrane</keyword>
<keyword evidence="1" id="KW-0812">Transmembrane</keyword>
<accession>A0A9P6CD29</accession>
<keyword evidence="1" id="KW-1133">Transmembrane helix</keyword>
<organism evidence="2 3">
    <name type="scientific">Collybia nuda</name>
    <dbReference type="NCBI Taxonomy" id="64659"/>
    <lineage>
        <taxon>Eukaryota</taxon>
        <taxon>Fungi</taxon>
        <taxon>Dikarya</taxon>
        <taxon>Basidiomycota</taxon>
        <taxon>Agaricomycotina</taxon>
        <taxon>Agaricomycetes</taxon>
        <taxon>Agaricomycetidae</taxon>
        <taxon>Agaricales</taxon>
        <taxon>Tricholomatineae</taxon>
        <taxon>Clitocybaceae</taxon>
        <taxon>Collybia</taxon>
    </lineage>
</organism>
<feature type="transmembrane region" description="Helical" evidence="1">
    <location>
        <begin position="182"/>
        <end position="202"/>
    </location>
</feature>
<dbReference type="AlphaFoldDB" id="A0A9P6CD29"/>
<dbReference type="OrthoDB" id="3051530at2759"/>
<comment type="caution">
    <text evidence="2">The sequence shown here is derived from an EMBL/GenBank/DDBJ whole genome shotgun (WGS) entry which is preliminary data.</text>
</comment>
<feature type="transmembrane region" description="Helical" evidence="1">
    <location>
        <begin position="12"/>
        <end position="32"/>
    </location>
</feature>
<proteinExistence type="predicted"/>
<evidence type="ECO:0000256" key="1">
    <source>
        <dbReference type="SAM" id="Phobius"/>
    </source>
</evidence>
<evidence type="ECO:0000313" key="2">
    <source>
        <dbReference type="EMBL" id="KAF9456593.1"/>
    </source>
</evidence>
<protein>
    <submittedName>
        <fullName evidence="2">Uncharacterized protein</fullName>
    </submittedName>
</protein>
<dbReference type="Proteomes" id="UP000807353">
    <property type="component" value="Unassembled WGS sequence"/>
</dbReference>
<reference evidence="2" key="1">
    <citation type="submission" date="2020-11" db="EMBL/GenBank/DDBJ databases">
        <authorList>
            <consortium name="DOE Joint Genome Institute"/>
            <person name="Ahrendt S."/>
            <person name="Riley R."/>
            <person name="Andreopoulos W."/>
            <person name="Labutti K."/>
            <person name="Pangilinan J."/>
            <person name="Ruiz-Duenas F.J."/>
            <person name="Barrasa J.M."/>
            <person name="Sanchez-Garcia M."/>
            <person name="Camarero S."/>
            <person name="Miyauchi S."/>
            <person name="Serrano A."/>
            <person name="Linde D."/>
            <person name="Babiker R."/>
            <person name="Drula E."/>
            <person name="Ayuso-Fernandez I."/>
            <person name="Pacheco R."/>
            <person name="Padilla G."/>
            <person name="Ferreira P."/>
            <person name="Barriuso J."/>
            <person name="Kellner H."/>
            <person name="Castanera R."/>
            <person name="Alfaro M."/>
            <person name="Ramirez L."/>
            <person name="Pisabarro A.G."/>
            <person name="Kuo A."/>
            <person name="Tritt A."/>
            <person name="Lipzen A."/>
            <person name="He G."/>
            <person name="Yan M."/>
            <person name="Ng V."/>
            <person name="Cullen D."/>
            <person name="Martin F."/>
            <person name="Rosso M.-N."/>
            <person name="Henrissat B."/>
            <person name="Hibbett D."/>
            <person name="Martinez A.T."/>
            <person name="Grigoriev I.V."/>
        </authorList>
    </citation>
    <scope>NUCLEOTIDE SEQUENCE</scope>
    <source>
        <strain evidence="2">CBS 247.69</strain>
    </source>
</reference>
<sequence length="256" mass="28431">MVALFSRSVLRMTTWFTMLICWALYSASFLFLVGRQTGPEPSLGLCTFQAGLVYGAPPLVSCASLIFVIELYLRLTAVTLSRSVNERIVYWMPWTLPVVHSTGFWVGILLGLSDVKTIERSSSGLYCRVNQNTPSTFAGALVVLFAGSVVILEVYIVIHLYHRRMFIKKIDARKMVDFPLKPFISMAAFTILGGLAVIMVFVVEVSDEGSLLNILTVLPLAVGLIFGSQTDILVALMFWRKQQLELVKKPTSKSPV</sequence>
<feature type="transmembrane region" description="Helical" evidence="1">
    <location>
        <begin position="214"/>
        <end position="239"/>
    </location>
</feature>
<feature type="transmembrane region" description="Helical" evidence="1">
    <location>
        <begin position="94"/>
        <end position="112"/>
    </location>
</feature>
<evidence type="ECO:0000313" key="3">
    <source>
        <dbReference type="Proteomes" id="UP000807353"/>
    </source>
</evidence>
<name>A0A9P6CD29_9AGAR</name>
<feature type="transmembrane region" description="Helical" evidence="1">
    <location>
        <begin position="137"/>
        <end position="161"/>
    </location>
</feature>
<feature type="transmembrane region" description="Helical" evidence="1">
    <location>
        <begin position="52"/>
        <end position="73"/>
    </location>
</feature>
<dbReference type="EMBL" id="MU150414">
    <property type="protein sequence ID" value="KAF9456593.1"/>
    <property type="molecule type" value="Genomic_DNA"/>
</dbReference>